<keyword evidence="1" id="KW-0175">Coiled coil</keyword>
<dbReference type="SMART" id="SM00267">
    <property type="entry name" value="GGDEF"/>
    <property type="match status" value="1"/>
</dbReference>
<dbReference type="CDD" id="cd01949">
    <property type="entry name" value="GGDEF"/>
    <property type="match status" value="1"/>
</dbReference>
<keyword evidence="2" id="KW-0812">Transmembrane</keyword>
<dbReference type="InterPro" id="IPR043128">
    <property type="entry name" value="Rev_trsase/Diguanyl_cyclase"/>
</dbReference>
<dbReference type="InterPro" id="IPR029787">
    <property type="entry name" value="Nucleotide_cyclase"/>
</dbReference>
<evidence type="ECO:0000256" key="2">
    <source>
        <dbReference type="SAM" id="Phobius"/>
    </source>
</evidence>
<dbReference type="SUPFAM" id="SSF55073">
    <property type="entry name" value="Nucleotide cyclase"/>
    <property type="match status" value="1"/>
</dbReference>
<accession>A0ABP9SFA4</accession>
<comment type="caution">
    <text evidence="5">The sequence shown here is derived from an EMBL/GenBank/DDBJ whole genome shotgun (WGS) entry which is preliminary data.</text>
</comment>
<proteinExistence type="predicted"/>
<dbReference type="PANTHER" id="PTHR44757">
    <property type="entry name" value="DIGUANYLATE CYCLASE DGCP"/>
    <property type="match status" value="1"/>
</dbReference>
<dbReference type="InterPro" id="IPR001633">
    <property type="entry name" value="EAL_dom"/>
</dbReference>
<dbReference type="Gene3D" id="3.20.20.450">
    <property type="entry name" value="EAL domain"/>
    <property type="match status" value="1"/>
</dbReference>
<evidence type="ECO:0000313" key="5">
    <source>
        <dbReference type="EMBL" id="GAA5194045.1"/>
    </source>
</evidence>
<keyword evidence="6" id="KW-1185">Reference proteome</keyword>
<protein>
    <submittedName>
        <fullName evidence="5">Uncharacterized protein</fullName>
    </submittedName>
</protein>
<feature type="transmembrane region" description="Helical" evidence="2">
    <location>
        <begin position="284"/>
        <end position="304"/>
    </location>
</feature>
<dbReference type="CDD" id="cd01948">
    <property type="entry name" value="EAL"/>
    <property type="match status" value="1"/>
</dbReference>
<dbReference type="Proteomes" id="UP001501600">
    <property type="component" value="Unassembled WGS sequence"/>
</dbReference>
<keyword evidence="2" id="KW-0472">Membrane</keyword>
<dbReference type="InterPro" id="IPR029150">
    <property type="entry name" value="dCache_3"/>
</dbReference>
<feature type="transmembrane region" description="Helical" evidence="2">
    <location>
        <begin position="14"/>
        <end position="36"/>
    </location>
</feature>
<dbReference type="Pfam" id="PF00563">
    <property type="entry name" value="EAL"/>
    <property type="match status" value="1"/>
</dbReference>
<evidence type="ECO:0000256" key="1">
    <source>
        <dbReference type="SAM" id="Coils"/>
    </source>
</evidence>
<reference evidence="6" key="1">
    <citation type="journal article" date="2019" name="Int. J. Syst. Evol. Microbiol.">
        <title>The Global Catalogue of Microorganisms (GCM) 10K type strain sequencing project: providing services to taxonomists for standard genome sequencing and annotation.</title>
        <authorList>
            <consortium name="The Broad Institute Genomics Platform"/>
            <consortium name="The Broad Institute Genome Sequencing Center for Infectious Disease"/>
            <person name="Wu L."/>
            <person name="Ma J."/>
        </authorList>
    </citation>
    <scope>NUCLEOTIDE SEQUENCE [LARGE SCALE GENOMIC DNA]</scope>
    <source>
        <strain evidence="6">JCM 18720</strain>
    </source>
</reference>
<dbReference type="NCBIfam" id="TIGR00254">
    <property type="entry name" value="GGDEF"/>
    <property type="match status" value="1"/>
</dbReference>
<evidence type="ECO:0000259" key="4">
    <source>
        <dbReference type="PROSITE" id="PS50887"/>
    </source>
</evidence>
<organism evidence="5 6">
    <name type="scientific">Ferrimonas gelatinilytica</name>
    <dbReference type="NCBI Taxonomy" id="1255257"/>
    <lineage>
        <taxon>Bacteria</taxon>
        <taxon>Pseudomonadati</taxon>
        <taxon>Pseudomonadota</taxon>
        <taxon>Gammaproteobacteria</taxon>
        <taxon>Alteromonadales</taxon>
        <taxon>Ferrimonadaceae</taxon>
        <taxon>Ferrimonas</taxon>
    </lineage>
</organism>
<dbReference type="SMART" id="SM00052">
    <property type="entry name" value="EAL"/>
    <property type="match status" value="1"/>
</dbReference>
<feature type="domain" description="EAL" evidence="3">
    <location>
        <begin position="547"/>
        <end position="802"/>
    </location>
</feature>
<feature type="domain" description="GGDEF" evidence="4">
    <location>
        <begin position="405"/>
        <end position="538"/>
    </location>
</feature>
<dbReference type="InterPro" id="IPR035919">
    <property type="entry name" value="EAL_sf"/>
</dbReference>
<evidence type="ECO:0000259" key="3">
    <source>
        <dbReference type="PROSITE" id="PS50883"/>
    </source>
</evidence>
<dbReference type="PROSITE" id="PS50883">
    <property type="entry name" value="EAL"/>
    <property type="match status" value="1"/>
</dbReference>
<dbReference type="EMBL" id="BAABLF010000028">
    <property type="protein sequence ID" value="GAA5194045.1"/>
    <property type="molecule type" value="Genomic_DNA"/>
</dbReference>
<gene>
    <name evidence="5" type="ORF">GCM10025772_26150</name>
</gene>
<sequence length="819" mass="93911">MKLPLGRFFFSMRWQYILSVVLMLTTVSVVIGSLGIRRFDQQLEKVLNTQRDNFHRDYRIRLAAEQEHLISFSQELHLMMGDEQHQLRRSVMEKILSQSWSDFELFWGLNGLRLYDASSQTVLDYGRLPDIDRPWLESSRLTGEPVSRVRCERVCEIDVAVPVLVDGEISQLVLSMGFEKILAQLVENHRTELAMLSRPGSAPQGPWQRELLSLTNRTFSMPFLTQASQQFSIEDSERSAIQVELAQQQWAFFSWPIADTGERLLMFHNIDELVQSEQAFIKDLLGILLMAMLMAGAVGASLFWRPLGRLRGLGQALPLLAQSRFDELRQRLQRNRGHLRDELTLLESATLDVASQLERLESDVERYTNELQRMAMMDALTGLPNRAMFHHELSKALGSIGRTEEQIALLFLDLDEFKRVNDSLGHDVGDQLLKTVASRLQKSVRSMDTVCRLGGDEFTVIVRGVDSEKNIHRIIHQIFTSLQQPLQLGRHTLIITTSIGVVFCDNPMARPEELLKRADLAMYQAKQAGRSNYRVFNEQMLESASRKLMLEQEIRTALQEKQLFMVLQPVLALAENRVVGFETLVRWRHPSRGVLLPEEFIRDIEGTEQGIAMGYFVIEASLQLLERVSRILDNDQFYIALNLSPTQYLHLDLIGFLQRQLEQRQINPARVVLELTEEVLIKNLDKAMKIMHQIKAMGLQIAIDDFGTGYSSLSYLKQLPFDILKVDRGFVSELDNSDVDRNIVTSVIDLAHNLRRVVVAEGVESHDQRQFLLKAHCDCVQGDLYSAPMDDGEMLRYLAQLGPDLVWRDEERLLGRQAR</sequence>
<dbReference type="SUPFAM" id="SSF141868">
    <property type="entry name" value="EAL domain-like"/>
    <property type="match status" value="1"/>
</dbReference>
<keyword evidence="2" id="KW-1133">Transmembrane helix</keyword>
<dbReference type="Pfam" id="PF14827">
    <property type="entry name" value="dCache_3"/>
    <property type="match status" value="1"/>
</dbReference>
<dbReference type="PROSITE" id="PS50887">
    <property type="entry name" value="GGDEF"/>
    <property type="match status" value="1"/>
</dbReference>
<dbReference type="Pfam" id="PF00990">
    <property type="entry name" value="GGDEF"/>
    <property type="match status" value="1"/>
</dbReference>
<dbReference type="RefSeq" id="WP_345317616.1">
    <property type="nucleotide sequence ID" value="NZ_BAABLF010000028.1"/>
</dbReference>
<feature type="coiled-coil region" evidence="1">
    <location>
        <begin position="329"/>
        <end position="377"/>
    </location>
</feature>
<dbReference type="PANTHER" id="PTHR44757:SF2">
    <property type="entry name" value="BIOFILM ARCHITECTURE MAINTENANCE PROTEIN MBAA"/>
    <property type="match status" value="1"/>
</dbReference>
<evidence type="ECO:0000313" key="6">
    <source>
        <dbReference type="Proteomes" id="UP001501600"/>
    </source>
</evidence>
<dbReference type="InterPro" id="IPR000160">
    <property type="entry name" value="GGDEF_dom"/>
</dbReference>
<name>A0ABP9SFA4_9GAMM</name>
<dbReference type="Gene3D" id="3.30.70.270">
    <property type="match status" value="1"/>
</dbReference>
<dbReference type="InterPro" id="IPR052155">
    <property type="entry name" value="Biofilm_reg_signaling"/>
</dbReference>